<dbReference type="RefSeq" id="WP_187536104.1">
    <property type="nucleotide sequence ID" value="NZ_JACRTL010000001.1"/>
</dbReference>
<dbReference type="AlphaFoldDB" id="A0A8J6P9I2"/>
<dbReference type="Proteomes" id="UP000632659">
    <property type="component" value="Unassembled WGS sequence"/>
</dbReference>
<reference evidence="1" key="1">
    <citation type="submission" date="2020-08" db="EMBL/GenBank/DDBJ databases">
        <title>Genome public.</title>
        <authorList>
            <person name="Liu C."/>
            <person name="Sun Q."/>
        </authorList>
    </citation>
    <scope>NUCLEOTIDE SEQUENCE</scope>
    <source>
        <strain evidence="1">NSJ-15</strain>
    </source>
</reference>
<comment type="caution">
    <text evidence="1">The sequence shown here is derived from an EMBL/GenBank/DDBJ whole genome shotgun (WGS) entry which is preliminary data.</text>
</comment>
<keyword evidence="2" id="KW-1185">Reference proteome</keyword>
<name>A0A8J6P9I2_9FIRM</name>
<accession>A0A8J6P9I2</accession>
<dbReference type="EMBL" id="JACRTL010000001">
    <property type="protein sequence ID" value="MBC8609547.1"/>
    <property type="molecule type" value="Genomic_DNA"/>
</dbReference>
<sequence length="159" mass="18217">MMKWIPWVKYGLLALLALFLVALCWIDNYPDKPISEIEEALLKEQSVASLHKGNANDLRRYYGLDETMFDGVILYLSEATMEVDELLVVKMKSTDQTETVESAVEKRVEQQKESFEGYGAEQTALLSNHVLEIKGQYVFFGVSKNAQLWESEFIQAIKK</sequence>
<organism evidence="1 2">
    <name type="scientific">Massiliimalia timonensis</name>
    <dbReference type="NCBI Taxonomy" id="1987501"/>
    <lineage>
        <taxon>Bacteria</taxon>
        <taxon>Bacillati</taxon>
        <taxon>Bacillota</taxon>
        <taxon>Clostridia</taxon>
        <taxon>Eubacteriales</taxon>
        <taxon>Oscillospiraceae</taxon>
        <taxon>Massiliimalia</taxon>
    </lineage>
</organism>
<evidence type="ECO:0000313" key="1">
    <source>
        <dbReference type="EMBL" id="MBC8609547.1"/>
    </source>
</evidence>
<evidence type="ECO:0000313" key="2">
    <source>
        <dbReference type="Proteomes" id="UP000632659"/>
    </source>
</evidence>
<dbReference type="InterPro" id="IPR025648">
    <property type="entry name" value="DUF4358"/>
</dbReference>
<proteinExistence type="predicted"/>
<protein>
    <submittedName>
        <fullName evidence="1">DUF4358 domain-containing protein</fullName>
    </submittedName>
</protein>
<gene>
    <name evidence="1" type="ORF">H8702_00220</name>
</gene>
<dbReference type="Pfam" id="PF14270">
    <property type="entry name" value="DUF4358"/>
    <property type="match status" value="1"/>
</dbReference>